<evidence type="ECO:0000256" key="3">
    <source>
        <dbReference type="ARBA" id="ARBA00022448"/>
    </source>
</evidence>
<feature type="transmembrane region" description="Helical" evidence="8">
    <location>
        <begin position="228"/>
        <end position="249"/>
    </location>
</feature>
<keyword evidence="6 8" id="KW-1133">Transmembrane helix</keyword>
<dbReference type="OrthoDB" id="9775735at2"/>
<dbReference type="PANTHER" id="PTHR30047">
    <property type="entry name" value="HIGH-AFFINITY CHOLINE TRANSPORT PROTEIN-RELATED"/>
    <property type="match status" value="1"/>
</dbReference>
<organism evidence="9 10">
    <name type="scientific">[Clostridium] ultunense Esp</name>
    <dbReference type="NCBI Taxonomy" id="1288971"/>
    <lineage>
        <taxon>Bacteria</taxon>
        <taxon>Bacillati</taxon>
        <taxon>Bacillota</taxon>
        <taxon>Tissierellia</taxon>
        <taxon>Tissierellales</taxon>
        <taxon>Tepidimicrobiaceae</taxon>
        <taxon>Schnuerera</taxon>
    </lineage>
</organism>
<dbReference type="Proteomes" id="UP000245423">
    <property type="component" value="Chromosome 1"/>
</dbReference>
<dbReference type="NCBIfam" id="TIGR00842">
    <property type="entry name" value="bcct"/>
    <property type="match status" value="1"/>
</dbReference>
<evidence type="ECO:0000256" key="2">
    <source>
        <dbReference type="ARBA" id="ARBA00005658"/>
    </source>
</evidence>
<reference evidence="9 10" key="1">
    <citation type="submission" date="2016-11" db="EMBL/GenBank/DDBJ databases">
        <authorList>
            <person name="Manzoor S."/>
        </authorList>
    </citation>
    <scope>NUCLEOTIDE SEQUENCE [LARGE SCALE GENOMIC DNA]</scope>
    <source>
        <strain evidence="9">Clostridium ultunense strain Esp</strain>
    </source>
</reference>
<evidence type="ECO:0000256" key="8">
    <source>
        <dbReference type="SAM" id="Phobius"/>
    </source>
</evidence>
<proteinExistence type="inferred from homology"/>
<feature type="transmembrane region" description="Helical" evidence="8">
    <location>
        <begin position="444"/>
        <end position="463"/>
    </location>
</feature>
<evidence type="ECO:0000256" key="4">
    <source>
        <dbReference type="ARBA" id="ARBA00022475"/>
    </source>
</evidence>
<keyword evidence="10" id="KW-1185">Reference proteome</keyword>
<dbReference type="AlphaFoldDB" id="A0A1M4PKK1"/>
<feature type="transmembrane region" description="Helical" evidence="8">
    <location>
        <begin position="189"/>
        <end position="208"/>
    </location>
</feature>
<keyword evidence="7 8" id="KW-0472">Membrane</keyword>
<feature type="transmembrane region" description="Helical" evidence="8">
    <location>
        <begin position="12"/>
        <end position="28"/>
    </location>
</feature>
<feature type="transmembrane region" description="Helical" evidence="8">
    <location>
        <begin position="346"/>
        <end position="369"/>
    </location>
</feature>
<dbReference type="GO" id="GO:0005886">
    <property type="term" value="C:plasma membrane"/>
    <property type="evidence" value="ECO:0007669"/>
    <property type="project" value="UniProtKB-SubCell"/>
</dbReference>
<dbReference type="InterPro" id="IPR000060">
    <property type="entry name" value="BCCT_transptr"/>
</dbReference>
<evidence type="ECO:0000256" key="5">
    <source>
        <dbReference type="ARBA" id="ARBA00022692"/>
    </source>
</evidence>
<evidence type="ECO:0000313" key="9">
    <source>
        <dbReference type="EMBL" id="SHD75988.1"/>
    </source>
</evidence>
<gene>
    <name evidence="9" type="primary">opuD</name>
    <name evidence="9" type="ORF">CUESP1_0604</name>
</gene>
<feature type="transmembrane region" description="Helical" evidence="8">
    <location>
        <begin position="48"/>
        <end position="68"/>
    </location>
</feature>
<sequence>MNNIKQKDNKVFYISLALSIIVVLWGIIGQTSFANFANSLLGFLTNNFGWSYLISMLLFVVFAIFLAFSKYGNIKLGPDDSKPEYSNASWFAMLFGAGMGIGLVFWGVAEPISHFVAPVAGIEPGTVEAADFAMKSSFMHWGFHPWANYSIIGLALAYFQFRKGKPGLISSIFIPLFGEERVNGSIGKLIDILAVFATVAGVATSLGLGTLQINSGLNYLFNIPETILIQMIIIAIVTFLFIWTAVTGIDKGIKILGDINLYLAFGLLVLVIILGPTLVIINNFTNGLGQYINDFIRDSLSISAFGDNSWLNSWRIFYWAWWIAWAPFVGSFIARISKGRTIKEFIAGVILAPALASVVWFSAFGSLGINLADKLGLESLSIAAQAPETALFQVLAEYPLGSILSLITVTLLCTFFITSANSATFVLGMFTSEGNLNPSNNKKILWGLIQSLFAAALLLSGGLEALQTASVAAAFPFIFVMLLAMVSLMKAFKEEKI</sequence>
<evidence type="ECO:0000256" key="6">
    <source>
        <dbReference type="ARBA" id="ARBA00022989"/>
    </source>
</evidence>
<dbReference type="EMBL" id="LT669839">
    <property type="protein sequence ID" value="SHD75988.1"/>
    <property type="molecule type" value="Genomic_DNA"/>
</dbReference>
<evidence type="ECO:0000256" key="7">
    <source>
        <dbReference type="ARBA" id="ARBA00023136"/>
    </source>
</evidence>
<dbReference type="Pfam" id="PF02028">
    <property type="entry name" value="BCCT"/>
    <property type="match status" value="1"/>
</dbReference>
<dbReference type="RefSeq" id="WP_025640443.1">
    <property type="nucleotide sequence ID" value="NZ_LT669839.1"/>
</dbReference>
<comment type="similarity">
    <text evidence="2">Belongs to the BCCT transporter (TC 2.A.15) family.</text>
</comment>
<comment type="subcellular location">
    <subcellularLocation>
        <location evidence="1">Cell membrane</location>
        <topology evidence="1">Multi-pass membrane protein</topology>
    </subcellularLocation>
</comment>
<name>A0A1M4PKK1_9FIRM</name>
<feature type="transmembrane region" description="Helical" evidence="8">
    <location>
        <begin position="403"/>
        <end position="432"/>
    </location>
</feature>
<evidence type="ECO:0000313" key="10">
    <source>
        <dbReference type="Proteomes" id="UP000245423"/>
    </source>
</evidence>
<keyword evidence="5 8" id="KW-0812">Transmembrane</keyword>
<dbReference type="PANTHER" id="PTHR30047:SF7">
    <property type="entry name" value="HIGH-AFFINITY CHOLINE TRANSPORT PROTEIN"/>
    <property type="match status" value="1"/>
</dbReference>
<dbReference type="GO" id="GO:0022857">
    <property type="term" value="F:transmembrane transporter activity"/>
    <property type="evidence" value="ECO:0007669"/>
    <property type="project" value="InterPro"/>
</dbReference>
<feature type="transmembrane region" description="Helical" evidence="8">
    <location>
        <begin position="261"/>
        <end position="281"/>
    </location>
</feature>
<keyword evidence="4" id="KW-1003">Cell membrane</keyword>
<feature type="transmembrane region" description="Helical" evidence="8">
    <location>
        <begin position="316"/>
        <end position="334"/>
    </location>
</feature>
<feature type="transmembrane region" description="Helical" evidence="8">
    <location>
        <begin position="88"/>
        <end position="109"/>
    </location>
</feature>
<protein>
    <submittedName>
        <fullName evidence="9">Glycine betaine transporter</fullName>
    </submittedName>
</protein>
<feature type="transmembrane region" description="Helical" evidence="8">
    <location>
        <begin position="143"/>
        <end position="161"/>
    </location>
</feature>
<keyword evidence="3" id="KW-0813">Transport</keyword>
<accession>A0A1M4PKK1</accession>
<evidence type="ECO:0000256" key="1">
    <source>
        <dbReference type="ARBA" id="ARBA00004651"/>
    </source>
</evidence>
<feature type="transmembrane region" description="Helical" evidence="8">
    <location>
        <begin position="469"/>
        <end position="489"/>
    </location>
</feature>